<proteinExistence type="predicted"/>
<dbReference type="PANTHER" id="PTHR23257">
    <property type="entry name" value="SERINE-THREONINE PROTEIN KINASE"/>
    <property type="match status" value="1"/>
</dbReference>
<gene>
    <name evidence="1" type="ORF">GLOIN_2v1877581</name>
</gene>
<dbReference type="GO" id="GO:0005524">
    <property type="term" value="F:ATP binding"/>
    <property type="evidence" value="ECO:0007669"/>
    <property type="project" value="InterPro"/>
</dbReference>
<sequence length="438" mass="50676">MDEIKLSDDVFEQIKDFEYWRLTEEQKSLIDKLITDKELKKRYKIDGLCKNCKQPNTGHDWCQPCISNHFQQNFKNWTSGNHDVDAFIQKAQLKTEDINHTIEWIEYDKFEDVEYLAKGGFGITFKAVWKDGPWFNSQLKRKGETKVALKRLHNSQDITADFLKEVESNILVYLTCWTVRCFGITKDPKTNNFIMVMELINGSLRQHLNNNFISINWGGKLNSLYLITLGLKDIHNKGLIHQDFHCGNILSDFNQYVYITDLGLCQPANVKSSQNTQNSFPPYYDIAHDDFLAMKICKGLRPKSNYKIPQLIFDIINQCWDADPLKRPNANELRKLFDDLLVNRHNNNCIINKQIKEADEINKKSSSSSSTAQSPLSSTSTLQYMTHPQAVYTSRILDFKNLPEPKNADSNDDLLGIEYSESIKVDFTKLNINSENCN</sequence>
<dbReference type="AlphaFoldDB" id="A0A2H5U511"/>
<dbReference type="Gene3D" id="1.10.510.10">
    <property type="entry name" value="Transferase(Phosphotransferase) domain 1"/>
    <property type="match status" value="2"/>
</dbReference>
<dbReference type="Proteomes" id="UP000018888">
    <property type="component" value="Unassembled WGS sequence"/>
</dbReference>
<dbReference type="GO" id="GO:0007165">
    <property type="term" value="P:signal transduction"/>
    <property type="evidence" value="ECO:0007669"/>
    <property type="project" value="TreeGrafter"/>
</dbReference>
<accession>A0A2H5U511</accession>
<dbReference type="VEuPathDB" id="FungiDB:RhiirFUN_005018"/>
<comment type="caution">
    <text evidence="1">The sequence shown here is derived from an EMBL/GenBank/DDBJ whole genome shotgun (WGS) entry which is preliminary data.</text>
</comment>
<keyword evidence="2" id="KW-1185">Reference proteome</keyword>
<reference evidence="1 2" key="2">
    <citation type="journal article" date="2018" name="New Phytol.">
        <title>High intraspecific genome diversity in the model arbuscular mycorrhizal symbiont Rhizophagus irregularis.</title>
        <authorList>
            <person name="Chen E.C.H."/>
            <person name="Morin E."/>
            <person name="Beaudet D."/>
            <person name="Noel J."/>
            <person name="Yildirir G."/>
            <person name="Ndikumana S."/>
            <person name="Charron P."/>
            <person name="St-Onge C."/>
            <person name="Giorgi J."/>
            <person name="Kruger M."/>
            <person name="Marton T."/>
            <person name="Ropars J."/>
            <person name="Grigoriev I.V."/>
            <person name="Hainaut M."/>
            <person name="Henrissat B."/>
            <person name="Roux C."/>
            <person name="Martin F."/>
            <person name="Corradi N."/>
        </authorList>
    </citation>
    <scope>NUCLEOTIDE SEQUENCE [LARGE SCALE GENOMIC DNA]</scope>
    <source>
        <strain evidence="1 2">DAOM 197198</strain>
    </source>
</reference>
<dbReference type="GO" id="GO:0005737">
    <property type="term" value="C:cytoplasm"/>
    <property type="evidence" value="ECO:0007669"/>
    <property type="project" value="TreeGrafter"/>
</dbReference>
<name>A0A2H5U511_RHIID</name>
<dbReference type="InterPro" id="IPR001245">
    <property type="entry name" value="Ser-Thr/Tyr_kinase_cat_dom"/>
</dbReference>
<evidence type="ECO:0000313" key="1">
    <source>
        <dbReference type="EMBL" id="POG69404.1"/>
    </source>
</evidence>
<dbReference type="SUPFAM" id="SSF56112">
    <property type="entry name" value="Protein kinase-like (PK-like)"/>
    <property type="match status" value="1"/>
</dbReference>
<dbReference type="PROSITE" id="PS50011">
    <property type="entry name" value="PROTEIN_KINASE_DOM"/>
    <property type="match status" value="1"/>
</dbReference>
<dbReference type="EMBL" id="AUPC02000136">
    <property type="protein sequence ID" value="POG69404.1"/>
    <property type="molecule type" value="Genomic_DNA"/>
</dbReference>
<protein>
    <submittedName>
        <fullName evidence="1">Kinase-like domain-containing protein</fullName>
    </submittedName>
</protein>
<dbReference type="InterPro" id="IPR000719">
    <property type="entry name" value="Prot_kinase_dom"/>
</dbReference>
<dbReference type="InterPro" id="IPR050167">
    <property type="entry name" value="Ser_Thr_protein_kinase"/>
</dbReference>
<evidence type="ECO:0000313" key="2">
    <source>
        <dbReference type="Proteomes" id="UP000018888"/>
    </source>
</evidence>
<dbReference type="PANTHER" id="PTHR23257:SF974">
    <property type="entry name" value="RECEPTOR-INTERACTING SERINE_THREONINE-PROTEIN KINASE 3"/>
    <property type="match status" value="1"/>
</dbReference>
<dbReference type="Pfam" id="PF07714">
    <property type="entry name" value="PK_Tyr_Ser-Thr"/>
    <property type="match status" value="1"/>
</dbReference>
<organism evidence="1 2">
    <name type="scientific">Rhizophagus irregularis (strain DAOM 181602 / DAOM 197198 / MUCL 43194)</name>
    <name type="common">Arbuscular mycorrhizal fungus</name>
    <name type="synonym">Glomus intraradices</name>
    <dbReference type="NCBI Taxonomy" id="747089"/>
    <lineage>
        <taxon>Eukaryota</taxon>
        <taxon>Fungi</taxon>
        <taxon>Fungi incertae sedis</taxon>
        <taxon>Mucoromycota</taxon>
        <taxon>Glomeromycotina</taxon>
        <taxon>Glomeromycetes</taxon>
        <taxon>Glomerales</taxon>
        <taxon>Glomeraceae</taxon>
        <taxon>Rhizophagus</taxon>
    </lineage>
</organism>
<dbReference type="GO" id="GO:0004672">
    <property type="term" value="F:protein kinase activity"/>
    <property type="evidence" value="ECO:0007669"/>
    <property type="project" value="InterPro"/>
</dbReference>
<dbReference type="InterPro" id="IPR011009">
    <property type="entry name" value="Kinase-like_dom_sf"/>
</dbReference>
<reference evidence="1 2" key="1">
    <citation type="journal article" date="2013" name="Proc. Natl. Acad. Sci. U.S.A.">
        <title>Genome of an arbuscular mycorrhizal fungus provides insight into the oldest plant symbiosis.</title>
        <authorList>
            <person name="Tisserant E."/>
            <person name="Malbreil M."/>
            <person name="Kuo A."/>
            <person name="Kohler A."/>
            <person name="Symeonidi A."/>
            <person name="Balestrini R."/>
            <person name="Charron P."/>
            <person name="Duensing N."/>
            <person name="Frei Dit Frey N."/>
            <person name="Gianinazzi-Pearson V."/>
            <person name="Gilbert L.B."/>
            <person name="Handa Y."/>
            <person name="Herr J.R."/>
            <person name="Hijri M."/>
            <person name="Koul R."/>
            <person name="Kawaguchi M."/>
            <person name="Krajinski F."/>
            <person name="Lammers P.J."/>
            <person name="Masclaux F.G."/>
            <person name="Murat C."/>
            <person name="Morin E."/>
            <person name="Ndikumana S."/>
            <person name="Pagni M."/>
            <person name="Petitpierre D."/>
            <person name="Requena N."/>
            <person name="Rosikiewicz P."/>
            <person name="Riley R."/>
            <person name="Saito K."/>
            <person name="San Clemente H."/>
            <person name="Shapiro H."/>
            <person name="van Tuinen D."/>
            <person name="Becard G."/>
            <person name="Bonfante P."/>
            <person name="Paszkowski U."/>
            <person name="Shachar-Hill Y.Y."/>
            <person name="Tuskan G.A."/>
            <person name="Young P.W."/>
            <person name="Sanders I.R."/>
            <person name="Henrissat B."/>
            <person name="Rensing S.A."/>
            <person name="Grigoriev I.V."/>
            <person name="Corradi N."/>
            <person name="Roux C."/>
            <person name="Martin F."/>
        </authorList>
    </citation>
    <scope>NUCLEOTIDE SEQUENCE [LARGE SCALE GENOMIC DNA]</scope>
    <source>
        <strain evidence="1 2">DAOM 197198</strain>
    </source>
</reference>